<name>A0A6M3LH63_9ZZZZ</name>
<proteinExistence type="predicted"/>
<protein>
    <submittedName>
        <fullName evidence="1">Uncharacterized protein</fullName>
    </submittedName>
</protein>
<sequence length="76" mass="8902">MANLTLKDLERRIASLELKLINAGLWYCKTVDCIYCKKETIQKEVMLEKSEPALLCLNCGKIWHKDQKIVEYTKKI</sequence>
<organism evidence="1">
    <name type="scientific">viral metagenome</name>
    <dbReference type="NCBI Taxonomy" id="1070528"/>
    <lineage>
        <taxon>unclassified sequences</taxon>
        <taxon>metagenomes</taxon>
        <taxon>organismal metagenomes</taxon>
    </lineage>
</organism>
<evidence type="ECO:0000313" key="1">
    <source>
        <dbReference type="EMBL" id="QJA92441.1"/>
    </source>
</evidence>
<gene>
    <name evidence="1" type="ORF">MM415B04661_0003</name>
</gene>
<reference evidence="1" key="1">
    <citation type="submission" date="2020-03" db="EMBL/GenBank/DDBJ databases">
        <title>The deep terrestrial virosphere.</title>
        <authorList>
            <person name="Holmfeldt K."/>
            <person name="Nilsson E."/>
            <person name="Simone D."/>
            <person name="Lopez-Fernandez M."/>
            <person name="Wu X."/>
            <person name="de Brujin I."/>
            <person name="Lundin D."/>
            <person name="Andersson A."/>
            <person name="Bertilsson S."/>
            <person name="Dopson M."/>
        </authorList>
    </citation>
    <scope>NUCLEOTIDE SEQUENCE</scope>
    <source>
        <strain evidence="1">MM415B04661</strain>
    </source>
</reference>
<dbReference type="AlphaFoldDB" id="A0A6M3LH63"/>
<accession>A0A6M3LH63</accession>
<dbReference type="EMBL" id="MT143067">
    <property type="protein sequence ID" value="QJA92441.1"/>
    <property type="molecule type" value="Genomic_DNA"/>
</dbReference>